<keyword evidence="3" id="KW-1185">Reference proteome</keyword>
<organism evidence="2 3">
    <name type="scientific">Letharia columbiana</name>
    <dbReference type="NCBI Taxonomy" id="112416"/>
    <lineage>
        <taxon>Eukaryota</taxon>
        <taxon>Fungi</taxon>
        <taxon>Dikarya</taxon>
        <taxon>Ascomycota</taxon>
        <taxon>Pezizomycotina</taxon>
        <taxon>Lecanoromycetes</taxon>
        <taxon>OSLEUM clade</taxon>
        <taxon>Lecanoromycetidae</taxon>
        <taxon>Lecanorales</taxon>
        <taxon>Lecanorineae</taxon>
        <taxon>Parmeliaceae</taxon>
        <taxon>Letharia</taxon>
    </lineage>
</organism>
<dbReference type="GeneID" id="59291674"/>
<sequence>MKISFLCFLALSTLSFSRALTAATALTPGSDSSTPIAPTAGMSNSTLGIPIPPQSFGLTYEIGGPKLRITSCLVNTVAALKELALRDWDDKIIDGTEYKLDDYPEVRIIITTPKRKRNVQVRFVLWAACLGVYDMISKKKFEFAQFEMSWERQVLGWVQVVNHPTSASLTTEEGQVNGTLDVGNISATLLSTDRTIGLEPISITDVVTMDNANDPAEARLNVTITPYGDTLGVYDVFVPIMSGLTDMAQFPSTHQVAGLIIGLEGFKGFICIVPAIPLRTSPPFMEYAWLIRAIARIPTYMLEKGRFGEVNIRIEVDGVGVGFGRLSTRPDCDPDAILPASVSVSES</sequence>
<accession>A0A8H6FNF8</accession>
<evidence type="ECO:0000313" key="2">
    <source>
        <dbReference type="EMBL" id="KAF6231725.1"/>
    </source>
</evidence>
<dbReference type="EMBL" id="JACCJC010000054">
    <property type="protein sequence ID" value="KAF6231725.1"/>
    <property type="molecule type" value="Genomic_DNA"/>
</dbReference>
<evidence type="ECO:0000256" key="1">
    <source>
        <dbReference type="SAM" id="SignalP"/>
    </source>
</evidence>
<feature type="signal peptide" evidence="1">
    <location>
        <begin position="1"/>
        <end position="19"/>
    </location>
</feature>
<gene>
    <name evidence="2" type="ORF">HO173_010027</name>
</gene>
<protein>
    <submittedName>
        <fullName evidence="2">Uncharacterized protein</fullName>
    </submittedName>
</protein>
<feature type="chain" id="PRO_5034162306" evidence="1">
    <location>
        <begin position="20"/>
        <end position="347"/>
    </location>
</feature>
<proteinExistence type="predicted"/>
<name>A0A8H6FNF8_9LECA</name>
<dbReference type="OrthoDB" id="5323597at2759"/>
<dbReference type="AlphaFoldDB" id="A0A8H6FNF8"/>
<comment type="caution">
    <text evidence="2">The sequence shown here is derived from an EMBL/GenBank/DDBJ whole genome shotgun (WGS) entry which is preliminary data.</text>
</comment>
<dbReference type="RefSeq" id="XP_037161157.1">
    <property type="nucleotide sequence ID" value="XM_037311913.1"/>
</dbReference>
<keyword evidence="1" id="KW-0732">Signal</keyword>
<evidence type="ECO:0000313" key="3">
    <source>
        <dbReference type="Proteomes" id="UP000578531"/>
    </source>
</evidence>
<reference evidence="2 3" key="1">
    <citation type="journal article" date="2020" name="Genomics">
        <title>Complete, high-quality genomes from long-read metagenomic sequencing of two wolf lichen thalli reveals enigmatic genome architecture.</title>
        <authorList>
            <person name="McKenzie S.K."/>
            <person name="Walston R.F."/>
            <person name="Allen J.L."/>
        </authorList>
    </citation>
    <scope>NUCLEOTIDE SEQUENCE [LARGE SCALE GENOMIC DNA]</scope>
    <source>
        <strain evidence="2">WasteWater2</strain>
    </source>
</reference>
<dbReference type="Proteomes" id="UP000578531">
    <property type="component" value="Unassembled WGS sequence"/>
</dbReference>